<reference evidence="8" key="2">
    <citation type="journal article" date="2013" name="Nat. Genet.">
        <title>The draft genomes of soft-shell turtle and green sea turtle yield insights into the development and evolution of the turtle-specific body plan.</title>
        <authorList>
            <person name="Wang Z."/>
            <person name="Pascual-Anaya J."/>
            <person name="Zadissa A."/>
            <person name="Li W."/>
            <person name="Niimura Y."/>
            <person name="Huang Z."/>
            <person name="Li C."/>
            <person name="White S."/>
            <person name="Xiong Z."/>
            <person name="Fang D."/>
            <person name="Wang B."/>
            <person name="Ming Y."/>
            <person name="Chen Y."/>
            <person name="Zheng Y."/>
            <person name="Kuraku S."/>
            <person name="Pignatelli M."/>
            <person name="Herrero J."/>
            <person name="Beal K."/>
            <person name="Nozawa M."/>
            <person name="Li Q."/>
            <person name="Wang J."/>
            <person name="Zhang H."/>
            <person name="Yu L."/>
            <person name="Shigenobu S."/>
            <person name="Wang J."/>
            <person name="Liu J."/>
            <person name="Flicek P."/>
            <person name="Searle S."/>
            <person name="Wang J."/>
            <person name="Kuratani S."/>
            <person name="Yin Y."/>
            <person name="Aken B."/>
            <person name="Zhang G."/>
            <person name="Irie N."/>
        </authorList>
    </citation>
    <scope>NUCLEOTIDE SEQUENCE [LARGE SCALE GENOMIC DNA]</scope>
    <source>
        <strain evidence="8">Daiwa-1</strain>
    </source>
</reference>
<evidence type="ECO:0000256" key="1">
    <source>
        <dbReference type="ARBA" id="ARBA00004236"/>
    </source>
</evidence>
<evidence type="ECO:0000256" key="3">
    <source>
        <dbReference type="ARBA" id="ARBA00022729"/>
    </source>
</evidence>
<evidence type="ECO:0000256" key="4">
    <source>
        <dbReference type="ARBA" id="ARBA00023136"/>
    </source>
</evidence>
<dbReference type="Ensembl" id="ENSPSIT00000008053.1">
    <property type="protein sequence ID" value="ENSPSIP00000008011.1"/>
    <property type="gene ID" value="ENSPSIG00000007335.1"/>
</dbReference>
<dbReference type="Gene3D" id="2.10.60.10">
    <property type="entry name" value="CD59"/>
    <property type="match status" value="1"/>
</dbReference>
<feature type="domain" description="UPAR/Ly6" evidence="6">
    <location>
        <begin position="21"/>
        <end position="98"/>
    </location>
</feature>
<dbReference type="CDD" id="cd23543">
    <property type="entry name" value="TFP_LU_ECD_Ly6E"/>
    <property type="match status" value="1"/>
</dbReference>
<dbReference type="Proteomes" id="UP000007267">
    <property type="component" value="Unassembled WGS sequence"/>
</dbReference>
<evidence type="ECO:0000313" key="8">
    <source>
        <dbReference type="Proteomes" id="UP000007267"/>
    </source>
</evidence>
<proteinExistence type="predicted"/>
<organism evidence="7 8">
    <name type="scientific">Pelodiscus sinensis</name>
    <name type="common">Chinese softshell turtle</name>
    <name type="synonym">Trionyx sinensis</name>
    <dbReference type="NCBI Taxonomy" id="13735"/>
    <lineage>
        <taxon>Eukaryota</taxon>
        <taxon>Metazoa</taxon>
        <taxon>Chordata</taxon>
        <taxon>Craniata</taxon>
        <taxon>Vertebrata</taxon>
        <taxon>Euteleostomi</taxon>
        <taxon>Archelosauria</taxon>
        <taxon>Testudinata</taxon>
        <taxon>Testudines</taxon>
        <taxon>Cryptodira</taxon>
        <taxon>Trionychia</taxon>
        <taxon>Trionychidae</taxon>
        <taxon>Pelodiscus</taxon>
    </lineage>
</organism>
<dbReference type="SMART" id="SM00134">
    <property type="entry name" value="LU"/>
    <property type="match status" value="1"/>
</dbReference>
<dbReference type="InterPro" id="IPR045860">
    <property type="entry name" value="Snake_toxin-like_sf"/>
</dbReference>
<evidence type="ECO:0000256" key="2">
    <source>
        <dbReference type="ARBA" id="ARBA00022475"/>
    </source>
</evidence>
<protein>
    <recommendedName>
        <fullName evidence="6">UPAR/Ly6 domain-containing protein</fullName>
    </recommendedName>
</protein>
<dbReference type="InterPro" id="IPR035076">
    <property type="entry name" value="Toxin/TOLIP"/>
</dbReference>
<dbReference type="AlphaFoldDB" id="K7FJ01"/>
<dbReference type="InterPro" id="IPR016054">
    <property type="entry name" value="LY6_UPA_recep-like"/>
</dbReference>
<dbReference type="PANTHER" id="PTHR16983:SF13">
    <property type="entry name" value="LYMPHOCYTE ANTIGEN 6E"/>
    <property type="match status" value="1"/>
</dbReference>
<dbReference type="GeneTree" id="ENSGT00940000153378"/>
<keyword evidence="2" id="KW-1003">Cell membrane</keyword>
<name>K7FJ01_PELSI</name>
<evidence type="ECO:0000259" key="6">
    <source>
        <dbReference type="SMART" id="SM00134"/>
    </source>
</evidence>
<dbReference type="GO" id="GO:0030154">
    <property type="term" value="P:cell differentiation"/>
    <property type="evidence" value="ECO:0007669"/>
    <property type="project" value="UniProtKB-ARBA"/>
</dbReference>
<dbReference type="GO" id="GO:0030550">
    <property type="term" value="F:acetylcholine receptor inhibitor activity"/>
    <property type="evidence" value="ECO:0007669"/>
    <property type="project" value="TreeGrafter"/>
</dbReference>
<comment type="subcellular location">
    <subcellularLocation>
        <location evidence="1">Cell membrane</location>
    </subcellularLocation>
</comment>
<keyword evidence="5" id="KW-0325">Glycoprotein</keyword>
<dbReference type="Pfam" id="PF00087">
    <property type="entry name" value="Toxin_TOLIP"/>
    <property type="match status" value="1"/>
</dbReference>
<dbReference type="EMBL" id="AGCU01143280">
    <property type="status" value="NOT_ANNOTATED_CDS"/>
    <property type="molecule type" value="Genomic_DNA"/>
</dbReference>
<evidence type="ECO:0000313" key="7">
    <source>
        <dbReference type="Ensembl" id="ENSPSIP00000008011.1"/>
    </source>
</evidence>
<keyword evidence="8" id="KW-1185">Reference proteome</keyword>
<evidence type="ECO:0000256" key="5">
    <source>
        <dbReference type="ARBA" id="ARBA00023180"/>
    </source>
</evidence>
<keyword evidence="4" id="KW-0472">Membrane</keyword>
<dbReference type="GO" id="GO:0005886">
    <property type="term" value="C:plasma membrane"/>
    <property type="evidence" value="ECO:0007669"/>
    <property type="project" value="UniProtKB-SubCell"/>
</dbReference>
<reference evidence="7" key="3">
    <citation type="submission" date="2025-08" db="UniProtKB">
        <authorList>
            <consortium name="Ensembl"/>
        </authorList>
    </citation>
    <scope>IDENTIFICATION</scope>
</reference>
<dbReference type="InterPro" id="IPR051110">
    <property type="entry name" value="Ly-6/neurotoxin-like_GPI-ap"/>
</dbReference>
<keyword evidence="3" id="KW-0732">Signal</keyword>
<accession>K7FJ01</accession>
<reference evidence="8" key="1">
    <citation type="submission" date="2011-10" db="EMBL/GenBank/DDBJ databases">
        <authorList>
            <consortium name="Soft-shell Turtle Genome Consortium"/>
        </authorList>
    </citation>
    <scope>NUCLEOTIDE SEQUENCE [LARGE SCALE GENOMIC DNA]</scope>
    <source>
        <strain evidence="8">Daiwa-1</strain>
    </source>
</reference>
<reference evidence="7" key="4">
    <citation type="submission" date="2025-09" db="UniProtKB">
        <authorList>
            <consortium name="Ensembl"/>
        </authorList>
    </citation>
    <scope>IDENTIFICATION</scope>
</reference>
<dbReference type="FunFam" id="2.10.60.10:FF:000003">
    <property type="entry name" value="lymphocyte antigen 6E isoform X1"/>
    <property type="match status" value="1"/>
</dbReference>
<dbReference type="PANTHER" id="PTHR16983">
    <property type="entry name" value="UPAR/LY6 DOMAIN-CONTAINING PROTEIN"/>
    <property type="match status" value="1"/>
</dbReference>
<sequence length="99" mass="10857">RRRYLHLPLAQGWGTQAAASLWCFTCEKQASNWTCLKFTKCAAADRHCLTIVRNTGLGNPADPGEQITKKCSPICPQMNINLGIASFTTACCQHSLCNV</sequence>
<dbReference type="SUPFAM" id="SSF57302">
    <property type="entry name" value="Snake toxin-like"/>
    <property type="match status" value="1"/>
</dbReference>